<keyword evidence="1" id="KW-0378">Hydrolase</keyword>
<comment type="similarity">
    <text evidence="1">Belongs to the peptidase S16 family.</text>
</comment>
<gene>
    <name evidence="5" type="ORF">E9229_002813</name>
</gene>
<keyword evidence="6" id="KW-1185">Reference proteome</keyword>
<feature type="domain" description="Lon proteolytic" evidence="4">
    <location>
        <begin position="263"/>
        <end position="364"/>
    </location>
</feature>
<dbReference type="InterPro" id="IPR020568">
    <property type="entry name" value="Ribosomal_Su5_D2-typ_SF"/>
</dbReference>
<dbReference type="InterPro" id="IPR027065">
    <property type="entry name" value="Lon_Prtase"/>
</dbReference>
<feature type="active site" evidence="1">
    <location>
        <position position="271"/>
    </location>
</feature>
<accession>A0A839QRG0</accession>
<protein>
    <recommendedName>
        <fullName evidence="1">endopeptidase La</fullName>
        <ecNumber evidence="1">3.4.21.53</ecNumber>
    </recommendedName>
</protein>
<keyword evidence="1" id="KW-0645">Protease</keyword>
<dbReference type="AlphaFoldDB" id="A0A839QRG0"/>
<evidence type="ECO:0000256" key="2">
    <source>
        <dbReference type="SAM" id="MobiDB-lite"/>
    </source>
</evidence>
<dbReference type="Proteomes" id="UP000523000">
    <property type="component" value="Unassembled WGS sequence"/>
</dbReference>
<dbReference type="PROSITE" id="PS51786">
    <property type="entry name" value="LON_PROTEOLYTIC"/>
    <property type="match status" value="1"/>
</dbReference>
<dbReference type="EC" id="3.4.21.53" evidence="1"/>
<feature type="region of interest" description="Disordered" evidence="2">
    <location>
        <begin position="1"/>
        <end position="33"/>
    </location>
</feature>
<evidence type="ECO:0000313" key="5">
    <source>
        <dbReference type="EMBL" id="MBB2996566.1"/>
    </source>
</evidence>
<keyword evidence="1" id="KW-0720">Serine protease</keyword>
<feature type="transmembrane region" description="Helical" evidence="3">
    <location>
        <begin position="41"/>
        <end position="62"/>
    </location>
</feature>
<dbReference type="InterPro" id="IPR036034">
    <property type="entry name" value="PDZ_sf"/>
</dbReference>
<dbReference type="GO" id="GO:0005524">
    <property type="term" value="F:ATP binding"/>
    <property type="evidence" value="ECO:0007669"/>
    <property type="project" value="InterPro"/>
</dbReference>
<comment type="caution">
    <text evidence="5">The sequence shown here is derived from an EMBL/GenBank/DDBJ whole genome shotgun (WGS) entry which is preliminary data.</text>
</comment>
<dbReference type="Gene3D" id="3.30.230.10">
    <property type="match status" value="1"/>
</dbReference>
<feature type="compositionally biased region" description="Polar residues" evidence="2">
    <location>
        <begin position="1"/>
        <end position="11"/>
    </location>
</feature>
<sequence length="377" mass="39259">MSEEQQPQNPGATPLPAGAQQPFGIPEPDPRDVRRSRTLRASGILAVVLGLSALVLPTRFVVESPGPAFNTIGEVEGTRLLSISGEKTYPTSGTLDMTTVYVQGGGQKRLPFLSVLEGWVSPHQDVIPEELVIPRGTTSEETSEQNTVAMDDSQQLSTAAALTELQIPFRQSLTVAGFATDQNSQQVEVGDVLLGINGKPIVGMPDLRAALKAAGDKPSELEIERKGKKQTVTVTTTAGAEGQRQIGIYLGNTFKFPLTVKFGLENVGGPSAGMMFALGIMDKLTPGAMTGGKDFAGTGTIAVDGTVGPIGGIAQKLVGARDAGAEYFLAPADNCSDVIGRVPSGLDVIKVETLQEARTTVEGIAGGKDPASFPSCG</sequence>
<dbReference type="SUPFAM" id="SSF50156">
    <property type="entry name" value="PDZ domain-like"/>
    <property type="match status" value="1"/>
</dbReference>
<dbReference type="GO" id="GO:0030163">
    <property type="term" value="P:protein catabolic process"/>
    <property type="evidence" value="ECO:0007669"/>
    <property type="project" value="InterPro"/>
</dbReference>
<keyword evidence="3" id="KW-0812">Transmembrane</keyword>
<name>A0A839QRG0_9MICC</name>
<dbReference type="PANTHER" id="PTHR10046">
    <property type="entry name" value="ATP DEPENDENT LON PROTEASE FAMILY MEMBER"/>
    <property type="match status" value="1"/>
</dbReference>
<feature type="active site" evidence="1">
    <location>
        <position position="316"/>
    </location>
</feature>
<comment type="catalytic activity">
    <reaction evidence="1">
        <text>Hydrolysis of proteins in presence of ATP.</text>
        <dbReference type="EC" id="3.4.21.53"/>
    </reaction>
</comment>
<dbReference type="Pfam" id="PF05362">
    <property type="entry name" value="Lon_C"/>
    <property type="match status" value="1"/>
</dbReference>
<organism evidence="5 6">
    <name type="scientific">Paeniglutamicibacter cryotolerans</name>
    <dbReference type="NCBI Taxonomy" id="670079"/>
    <lineage>
        <taxon>Bacteria</taxon>
        <taxon>Bacillati</taxon>
        <taxon>Actinomycetota</taxon>
        <taxon>Actinomycetes</taxon>
        <taxon>Micrococcales</taxon>
        <taxon>Micrococcaceae</taxon>
        <taxon>Paeniglutamicibacter</taxon>
    </lineage>
</organism>
<keyword evidence="3" id="KW-1133">Transmembrane helix</keyword>
<dbReference type="GO" id="GO:0004176">
    <property type="term" value="F:ATP-dependent peptidase activity"/>
    <property type="evidence" value="ECO:0007669"/>
    <property type="project" value="UniProtKB-UniRule"/>
</dbReference>
<evidence type="ECO:0000256" key="3">
    <source>
        <dbReference type="SAM" id="Phobius"/>
    </source>
</evidence>
<dbReference type="GO" id="GO:0006508">
    <property type="term" value="P:proteolysis"/>
    <property type="evidence" value="ECO:0007669"/>
    <property type="project" value="UniProtKB-KW"/>
</dbReference>
<dbReference type="GO" id="GO:0004252">
    <property type="term" value="F:serine-type endopeptidase activity"/>
    <property type="evidence" value="ECO:0007669"/>
    <property type="project" value="UniProtKB-UniRule"/>
</dbReference>
<dbReference type="EMBL" id="JACHVS010000002">
    <property type="protein sequence ID" value="MBB2996566.1"/>
    <property type="molecule type" value="Genomic_DNA"/>
</dbReference>
<keyword evidence="3" id="KW-0472">Membrane</keyword>
<dbReference type="SUPFAM" id="SSF54211">
    <property type="entry name" value="Ribosomal protein S5 domain 2-like"/>
    <property type="match status" value="1"/>
</dbReference>
<evidence type="ECO:0000256" key="1">
    <source>
        <dbReference type="PROSITE-ProRule" id="PRU01122"/>
    </source>
</evidence>
<reference evidence="5 6" key="1">
    <citation type="submission" date="2020-08" db="EMBL/GenBank/DDBJ databases">
        <title>Sequencing the genomes of 1000 actinobacteria strains.</title>
        <authorList>
            <person name="Klenk H.-P."/>
        </authorList>
    </citation>
    <scope>NUCLEOTIDE SEQUENCE [LARGE SCALE GENOMIC DNA]</scope>
    <source>
        <strain evidence="5 6">DSM 22826</strain>
    </source>
</reference>
<dbReference type="InterPro" id="IPR008269">
    <property type="entry name" value="Lon_proteolytic"/>
</dbReference>
<evidence type="ECO:0000259" key="4">
    <source>
        <dbReference type="PROSITE" id="PS51786"/>
    </source>
</evidence>
<dbReference type="RefSeq" id="WP_183512125.1">
    <property type="nucleotide sequence ID" value="NZ_BAABGK010000033.1"/>
</dbReference>
<proteinExistence type="inferred from homology"/>
<evidence type="ECO:0000313" key="6">
    <source>
        <dbReference type="Proteomes" id="UP000523000"/>
    </source>
</evidence>
<dbReference type="InterPro" id="IPR014721">
    <property type="entry name" value="Ribsml_uS5_D2-typ_fold_subgr"/>
</dbReference>